<dbReference type="Proteomes" id="UP000436088">
    <property type="component" value="Unassembled WGS sequence"/>
</dbReference>
<comment type="similarity">
    <text evidence="1">Belongs to the remorin family.</text>
</comment>
<evidence type="ECO:0000259" key="8">
    <source>
        <dbReference type="PROSITE" id="PS50966"/>
    </source>
</evidence>
<keyword evidence="4" id="KW-0862">Zinc</keyword>
<dbReference type="GO" id="GO:0008270">
    <property type="term" value="F:zinc ion binding"/>
    <property type="evidence" value="ECO:0007669"/>
    <property type="project" value="UniProtKB-KW"/>
</dbReference>
<evidence type="ECO:0000313" key="9">
    <source>
        <dbReference type="EMBL" id="KAE8653968.1"/>
    </source>
</evidence>
<comment type="caution">
    <text evidence="9">The sequence shown here is derived from an EMBL/GenBank/DDBJ whole genome shotgun (WGS) entry which is preliminary data.</text>
</comment>
<dbReference type="InterPro" id="IPR007527">
    <property type="entry name" value="Znf_SWIM"/>
</dbReference>
<dbReference type="EMBL" id="VEPZ02001788">
    <property type="protein sequence ID" value="KAE8653968.1"/>
    <property type="molecule type" value="Genomic_DNA"/>
</dbReference>
<keyword evidence="10" id="KW-1185">Reference proteome</keyword>
<organism evidence="9 10">
    <name type="scientific">Hibiscus syriacus</name>
    <name type="common">Rose of Sharon</name>
    <dbReference type="NCBI Taxonomy" id="106335"/>
    <lineage>
        <taxon>Eukaryota</taxon>
        <taxon>Viridiplantae</taxon>
        <taxon>Streptophyta</taxon>
        <taxon>Embryophyta</taxon>
        <taxon>Tracheophyta</taxon>
        <taxon>Spermatophyta</taxon>
        <taxon>Magnoliopsida</taxon>
        <taxon>eudicotyledons</taxon>
        <taxon>Gunneridae</taxon>
        <taxon>Pentapetalae</taxon>
        <taxon>rosids</taxon>
        <taxon>malvids</taxon>
        <taxon>Malvales</taxon>
        <taxon>Malvaceae</taxon>
        <taxon>Malvoideae</taxon>
        <taxon>Hibiscus</taxon>
    </lineage>
</organism>
<dbReference type="AlphaFoldDB" id="A0A6A2W9D8"/>
<evidence type="ECO:0000256" key="7">
    <source>
        <dbReference type="SAM" id="MobiDB-lite"/>
    </source>
</evidence>
<protein>
    <submittedName>
        <fullName evidence="9">Remorin family protein isoform 3</fullName>
    </submittedName>
</protein>
<dbReference type="PROSITE" id="PS50966">
    <property type="entry name" value="ZF_SWIM"/>
    <property type="match status" value="1"/>
</dbReference>
<feature type="region of interest" description="Disordered" evidence="7">
    <location>
        <begin position="479"/>
        <end position="498"/>
    </location>
</feature>
<dbReference type="PANTHER" id="PTHR31471:SF13">
    <property type="entry name" value="REMORIN FAMILY PROTEIN"/>
    <property type="match status" value="1"/>
</dbReference>
<evidence type="ECO:0000256" key="5">
    <source>
        <dbReference type="PROSITE-ProRule" id="PRU00325"/>
    </source>
</evidence>
<evidence type="ECO:0000256" key="1">
    <source>
        <dbReference type="ARBA" id="ARBA00005711"/>
    </source>
</evidence>
<keyword evidence="6" id="KW-0175">Coiled coil</keyword>
<sequence length="678" mass="76976">MGFLLQRAAQLVSCCTKNPGIIVEFETQHHYVNDRVVRDRCQFYRVFWTYPKCINTIKYCKSVVQIDGTFLFGKYKERICIISDQGAGIKAAMDSLGTMYRPPHVQHHYCFRHIAANYYRKYKNNDERYELLPQRSESMLQELFGKNKKGCEYIMDISKEMWTNAYDGGYRYGHMTTNLAEAINSTLKGARHLPVKALVKTTYFRLGQLFTKLGGQTLTWMQNGYIYHPRLVVDLQKKVAASNGMLVTNFSRTRELFRVTEMPRPLQGIEANSFRVNLQERWCDCGFFQALKYTCSHVIAACSHSHLDYKNYVDLVYQLSQVFKHGIKLSRTHIKCIPGDTPYMRGIPVSINPGKARPRGCAFVPAQSKGCYFGKYRSNDVRKGDMRRKYDSDGVIAANGLTIHTRSPTGGFAIQTEPCMARSVSVHGCSRVVNPSLLSSQVLSLVSSFQLVSIKVADENLDATKDAVFDISDTVSRRDAVTQMSPQGSTQSSKGWPFSPPHPPPLLLYVSWNCSLQSIHCSKSEVRDVQVDERDIMTRWSKKHGVRNSGTSTEAVHDQKNRAVDTPTSSWDMSETAKHISKFKREAEKISAWENLQKAKAEAAIRKLEMKLEKKRSSSMDKIMNKLSSAQKRAQEMRGSMIANEVDHVTRSTHNKAISFHRARQMGSLSGCFTCHAI</sequence>
<keyword evidence="2" id="KW-0479">Metal-binding</keyword>
<dbReference type="SMART" id="SM00575">
    <property type="entry name" value="ZnF_PMZ"/>
    <property type="match status" value="1"/>
</dbReference>
<dbReference type="InterPro" id="IPR006564">
    <property type="entry name" value="Znf_PMZ"/>
</dbReference>
<feature type="region of interest" description="Disordered" evidence="7">
    <location>
        <begin position="543"/>
        <end position="573"/>
    </location>
</feature>
<feature type="domain" description="SWIM-type" evidence="8">
    <location>
        <begin position="274"/>
        <end position="306"/>
    </location>
</feature>
<evidence type="ECO:0000256" key="4">
    <source>
        <dbReference type="ARBA" id="ARBA00022833"/>
    </source>
</evidence>
<name>A0A6A2W9D8_HIBSY</name>
<feature type="compositionally biased region" description="Polar residues" evidence="7">
    <location>
        <begin position="482"/>
        <end position="494"/>
    </location>
</feature>
<gene>
    <name evidence="9" type="ORF">F3Y22_tig00117056pilonHSYRG00589</name>
</gene>
<dbReference type="PANTHER" id="PTHR31471">
    <property type="entry name" value="OS02G0116800 PROTEIN"/>
    <property type="match status" value="1"/>
</dbReference>
<keyword evidence="3 5" id="KW-0863">Zinc-finger</keyword>
<proteinExistence type="inferred from homology"/>
<dbReference type="Pfam" id="PF03763">
    <property type="entry name" value="Remorin_C"/>
    <property type="match status" value="1"/>
</dbReference>
<dbReference type="Pfam" id="PF04434">
    <property type="entry name" value="SWIM"/>
    <property type="match status" value="1"/>
</dbReference>
<accession>A0A6A2W9D8</accession>
<evidence type="ECO:0000256" key="3">
    <source>
        <dbReference type="ARBA" id="ARBA00022771"/>
    </source>
</evidence>
<evidence type="ECO:0000313" key="10">
    <source>
        <dbReference type="Proteomes" id="UP000436088"/>
    </source>
</evidence>
<evidence type="ECO:0000256" key="2">
    <source>
        <dbReference type="ARBA" id="ARBA00022723"/>
    </source>
</evidence>
<feature type="coiled-coil region" evidence="6">
    <location>
        <begin position="598"/>
        <end position="640"/>
    </location>
</feature>
<evidence type="ECO:0000256" key="6">
    <source>
        <dbReference type="SAM" id="Coils"/>
    </source>
</evidence>
<dbReference type="InterPro" id="IPR005516">
    <property type="entry name" value="Remorin_C"/>
</dbReference>
<reference evidence="9" key="1">
    <citation type="submission" date="2019-09" db="EMBL/GenBank/DDBJ databases">
        <title>Draft genome information of white flower Hibiscus syriacus.</title>
        <authorList>
            <person name="Kim Y.-M."/>
        </authorList>
    </citation>
    <scope>NUCLEOTIDE SEQUENCE [LARGE SCALE GENOMIC DNA]</scope>
    <source>
        <strain evidence="9">YM2019G1</strain>
    </source>
</reference>